<name>A0A8S5NQL9_9CAUD</name>
<accession>A0A8S5NQL9</accession>
<reference evidence="1" key="1">
    <citation type="journal article" date="2021" name="Proc. Natl. Acad. Sci. U.S.A.">
        <title>A Catalog of Tens of Thousands of Viruses from Human Metagenomes Reveals Hidden Associations with Chronic Diseases.</title>
        <authorList>
            <person name="Tisza M.J."/>
            <person name="Buck C.B."/>
        </authorList>
    </citation>
    <scope>NUCLEOTIDE SEQUENCE</scope>
    <source>
        <strain evidence="1">CtEpl1</strain>
    </source>
</reference>
<proteinExistence type="predicted"/>
<sequence>MKVELFNDNFQNYKRYGIPKAQLVIADIPYNLGGQHMPVILCGI</sequence>
<evidence type="ECO:0000313" key="1">
    <source>
        <dbReference type="EMBL" id="DAD97109.1"/>
    </source>
</evidence>
<protein>
    <submittedName>
        <fullName evidence="1">METTL3/METTL14, RNA BINDING PROTEIN</fullName>
    </submittedName>
</protein>
<organism evidence="1">
    <name type="scientific">Caudovirales sp. ctEpl1</name>
    <dbReference type="NCBI Taxonomy" id="2826770"/>
    <lineage>
        <taxon>Viruses</taxon>
        <taxon>Duplodnaviria</taxon>
        <taxon>Heunggongvirae</taxon>
        <taxon>Uroviricota</taxon>
        <taxon>Caudoviricetes</taxon>
    </lineage>
</organism>
<dbReference type="EMBL" id="BK015230">
    <property type="protein sequence ID" value="DAD97109.1"/>
    <property type="molecule type" value="Genomic_DNA"/>
</dbReference>